<dbReference type="InterPro" id="IPR039426">
    <property type="entry name" value="TonB-dep_rcpt-like"/>
</dbReference>
<keyword evidence="3 8" id="KW-1134">Transmembrane beta strand</keyword>
<dbReference type="RefSeq" id="WP_127695304.1">
    <property type="nucleotide sequence ID" value="NZ_SACQ01000008.1"/>
</dbReference>
<dbReference type="SUPFAM" id="SSF56935">
    <property type="entry name" value="Porins"/>
    <property type="match status" value="1"/>
</dbReference>
<evidence type="ECO:0000256" key="4">
    <source>
        <dbReference type="ARBA" id="ARBA00022692"/>
    </source>
</evidence>
<name>A0A437Q4V6_9GAMM</name>
<organism evidence="13 14">
    <name type="scientific">Neptunomonas marina</name>
    <dbReference type="NCBI Taxonomy" id="1815562"/>
    <lineage>
        <taxon>Bacteria</taxon>
        <taxon>Pseudomonadati</taxon>
        <taxon>Pseudomonadota</taxon>
        <taxon>Gammaproteobacteria</taxon>
        <taxon>Oceanospirillales</taxon>
        <taxon>Oceanospirillaceae</taxon>
        <taxon>Neptunomonas</taxon>
    </lineage>
</organism>
<dbReference type="InterPro" id="IPR037066">
    <property type="entry name" value="Plug_dom_sf"/>
</dbReference>
<keyword evidence="4 8" id="KW-0812">Transmembrane</keyword>
<dbReference type="EMBL" id="SACQ01000008">
    <property type="protein sequence ID" value="RVU29534.1"/>
    <property type="molecule type" value="Genomic_DNA"/>
</dbReference>
<dbReference type="PROSITE" id="PS52016">
    <property type="entry name" value="TONB_DEPENDENT_REC_3"/>
    <property type="match status" value="1"/>
</dbReference>
<feature type="signal peptide" evidence="10">
    <location>
        <begin position="1"/>
        <end position="20"/>
    </location>
</feature>
<evidence type="ECO:0000259" key="11">
    <source>
        <dbReference type="Pfam" id="PF00593"/>
    </source>
</evidence>
<keyword evidence="2 8" id="KW-0813">Transport</keyword>
<gene>
    <name evidence="13" type="ORF">EOE65_15290</name>
</gene>
<evidence type="ECO:0000256" key="5">
    <source>
        <dbReference type="ARBA" id="ARBA00023077"/>
    </source>
</evidence>
<dbReference type="GO" id="GO:0015344">
    <property type="term" value="F:siderophore uptake transmembrane transporter activity"/>
    <property type="evidence" value="ECO:0007669"/>
    <property type="project" value="TreeGrafter"/>
</dbReference>
<keyword evidence="5 9" id="KW-0798">TonB box</keyword>
<dbReference type="GO" id="GO:0044718">
    <property type="term" value="P:siderophore transmembrane transport"/>
    <property type="evidence" value="ECO:0007669"/>
    <property type="project" value="TreeGrafter"/>
</dbReference>
<dbReference type="NCBIfam" id="TIGR01778">
    <property type="entry name" value="TonB-copper"/>
    <property type="match status" value="1"/>
</dbReference>
<dbReference type="AlphaFoldDB" id="A0A437Q4V6"/>
<dbReference type="PANTHER" id="PTHR30069:SF49">
    <property type="entry name" value="OUTER MEMBRANE PROTEIN C"/>
    <property type="match status" value="1"/>
</dbReference>
<dbReference type="PANTHER" id="PTHR30069">
    <property type="entry name" value="TONB-DEPENDENT OUTER MEMBRANE RECEPTOR"/>
    <property type="match status" value="1"/>
</dbReference>
<keyword evidence="7 8" id="KW-0998">Cell outer membrane</keyword>
<evidence type="ECO:0000259" key="12">
    <source>
        <dbReference type="Pfam" id="PF07715"/>
    </source>
</evidence>
<keyword evidence="14" id="KW-1185">Reference proteome</keyword>
<dbReference type="Gene3D" id="2.40.170.20">
    <property type="entry name" value="TonB-dependent receptor, beta-barrel domain"/>
    <property type="match status" value="1"/>
</dbReference>
<evidence type="ECO:0000256" key="7">
    <source>
        <dbReference type="ARBA" id="ARBA00023237"/>
    </source>
</evidence>
<keyword evidence="10" id="KW-0732">Signal</keyword>
<reference evidence="13 14" key="1">
    <citation type="submission" date="2019-01" db="EMBL/GenBank/DDBJ databases">
        <authorList>
            <person name="Chen W.-M."/>
        </authorList>
    </citation>
    <scope>NUCLEOTIDE SEQUENCE [LARGE SCALE GENOMIC DNA]</scope>
    <source>
        <strain evidence="13 14">HPM-16</strain>
    </source>
</reference>
<dbReference type="InterPro" id="IPR010100">
    <property type="entry name" value="TonB-dep_Cu_rcpt"/>
</dbReference>
<evidence type="ECO:0000313" key="13">
    <source>
        <dbReference type="EMBL" id="RVU29534.1"/>
    </source>
</evidence>
<dbReference type="InterPro" id="IPR012910">
    <property type="entry name" value="Plug_dom"/>
</dbReference>
<evidence type="ECO:0000256" key="3">
    <source>
        <dbReference type="ARBA" id="ARBA00022452"/>
    </source>
</evidence>
<keyword evidence="6 8" id="KW-0472">Membrane</keyword>
<evidence type="ECO:0000256" key="10">
    <source>
        <dbReference type="SAM" id="SignalP"/>
    </source>
</evidence>
<dbReference type="CDD" id="cd01347">
    <property type="entry name" value="ligand_gated_channel"/>
    <property type="match status" value="1"/>
</dbReference>
<feature type="domain" description="TonB-dependent receptor plug" evidence="12">
    <location>
        <begin position="47"/>
        <end position="138"/>
    </location>
</feature>
<evidence type="ECO:0000256" key="6">
    <source>
        <dbReference type="ARBA" id="ARBA00023136"/>
    </source>
</evidence>
<dbReference type="InterPro" id="IPR036942">
    <property type="entry name" value="Beta-barrel_TonB_sf"/>
</dbReference>
<keyword evidence="13" id="KW-0675">Receptor</keyword>
<comment type="caution">
    <text evidence="13">The sequence shown here is derived from an EMBL/GenBank/DDBJ whole genome shotgun (WGS) entry which is preliminary data.</text>
</comment>
<comment type="subcellular location">
    <subcellularLocation>
        <location evidence="1 8">Cell outer membrane</location>
        <topology evidence="1 8">Multi-pass membrane protein</topology>
    </subcellularLocation>
</comment>
<proteinExistence type="inferred from homology"/>
<protein>
    <submittedName>
        <fullName evidence="13">TonB-dependent copper receptor</fullName>
    </submittedName>
</protein>
<feature type="domain" description="TonB-dependent receptor-like beta-barrel" evidence="11">
    <location>
        <begin position="181"/>
        <end position="618"/>
    </location>
</feature>
<dbReference type="GO" id="GO:0009279">
    <property type="term" value="C:cell outer membrane"/>
    <property type="evidence" value="ECO:0007669"/>
    <property type="project" value="UniProtKB-SubCell"/>
</dbReference>
<evidence type="ECO:0000256" key="8">
    <source>
        <dbReference type="PROSITE-ProRule" id="PRU01360"/>
    </source>
</evidence>
<dbReference type="Gene3D" id="2.170.130.10">
    <property type="entry name" value="TonB-dependent receptor, plug domain"/>
    <property type="match status" value="1"/>
</dbReference>
<dbReference type="Pfam" id="PF00593">
    <property type="entry name" value="TonB_dep_Rec_b-barrel"/>
    <property type="match status" value="1"/>
</dbReference>
<dbReference type="InterPro" id="IPR000531">
    <property type="entry name" value="Beta-barrel_TonB"/>
</dbReference>
<evidence type="ECO:0000256" key="1">
    <source>
        <dbReference type="ARBA" id="ARBA00004571"/>
    </source>
</evidence>
<comment type="similarity">
    <text evidence="8 9">Belongs to the TonB-dependent receptor family.</text>
</comment>
<evidence type="ECO:0000313" key="14">
    <source>
        <dbReference type="Proteomes" id="UP000282818"/>
    </source>
</evidence>
<accession>A0A437Q4V6</accession>
<feature type="chain" id="PRO_5019570663" evidence="10">
    <location>
        <begin position="21"/>
        <end position="655"/>
    </location>
</feature>
<evidence type="ECO:0000256" key="9">
    <source>
        <dbReference type="RuleBase" id="RU003357"/>
    </source>
</evidence>
<evidence type="ECO:0000256" key="2">
    <source>
        <dbReference type="ARBA" id="ARBA00022448"/>
    </source>
</evidence>
<sequence length="655" mass="70995">MGRYGALGAMTLLSTSLLTAADEGLTLKVTYDADRLGDVAEEPVTTFTKKPSADLADLIRQVNGVSGIRMGGRGIDPVIRGQRETQLNVLIDGAFIHGGCPNRMDPPSTYASVNSYDTLTVIKGFETVKYGSGGTGGTVLIERQTPMFDDDGVVGHLSTTYRDNAEGGQGSLDLAAGSESGYVRVVGDYDEASHYRDGKGDEVRSSYLTRSAGIIVGGDITENTTIQASYDRNEERDVSFAGAGMDSPKSNADSYRLKLAHKPAGSVISKVSAELYRSEVDHLMDTARRGGKMVMSAPSESNTTGGRITATGWLGAHELTAGVDMQQRDKSGAIFALPAGVKKGLLWPDVSIDQVGVFAEVARHLSAQDKLTAGLRYDRIEADAASRERSFGKTLAELYGQALSPQTEHNVSGFLNWQHDLGAGRVFSANLSRGVRTADATERYMAKSNWIGNPSLDPEKHQQLTLTLHGGDQHPWLVSAFYNRIDDYILRYQHAGASRYKNVAAELYGLELEQAVRLGSHWRITGQLSYTVGNNLDDDQPLSRIAPLMASLSADYSRDAWEAGVRWNLAGAQSDVCLASSSCAGLDVTKTPGYGVVDLYADYQISAGWRISAGVENIFDKTYRLHESRDDVFDPNPVQVNEPGRQFWLTLRGEF</sequence>
<dbReference type="Proteomes" id="UP000282818">
    <property type="component" value="Unassembled WGS sequence"/>
</dbReference>
<dbReference type="Pfam" id="PF07715">
    <property type="entry name" value="Plug"/>
    <property type="match status" value="1"/>
</dbReference>